<dbReference type="OrthoDB" id="2142040at2759"/>
<dbReference type="AlphaFoldDB" id="A0A0F4ZIV5"/>
<dbReference type="Proteomes" id="UP000033483">
    <property type="component" value="Unassembled WGS sequence"/>
</dbReference>
<reference evidence="2 3" key="1">
    <citation type="submission" date="2015-03" db="EMBL/GenBank/DDBJ databases">
        <authorList>
            <person name="Radwan O."/>
            <person name="Al-Naeli F.A."/>
            <person name="Rendon G.A."/>
            <person name="Fields C."/>
        </authorList>
    </citation>
    <scope>NUCLEOTIDE SEQUENCE [LARGE SCALE GENOMIC DNA]</scope>
    <source>
        <strain evidence="2">CR-DP1</strain>
    </source>
</reference>
<dbReference type="SMART" id="SM00327">
    <property type="entry name" value="VWA"/>
    <property type="match status" value="1"/>
</dbReference>
<dbReference type="PANTHER" id="PTHR34706:SF1">
    <property type="entry name" value="VWFA DOMAIN-CONTAINING PROTEIN"/>
    <property type="match status" value="1"/>
</dbReference>
<name>A0A0F4ZIV5_9PEZI</name>
<gene>
    <name evidence="2" type="ORF">TD95_004809</name>
</gene>
<evidence type="ECO:0000313" key="2">
    <source>
        <dbReference type="EMBL" id="KKA29793.1"/>
    </source>
</evidence>
<dbReference type="InterPro" id="IPR002035">
    <property type="entry name" value="VWF_A"/>
</dbReference>
<organism evidence="2 3">
    <name type="scientific">Thielaviopsis punctulata</name>
    <dbReference type="NCBI Taxonomy" id="72032"/>
    <lineage>
        <taxon>Eukaryota</taxon>
        <taxon>Fungi</taxon>
        <taxon>Dikarya</taxon>
        <taxon>Ascomycota</taxon>
        <taxon>Pezizomycotina</taxon>
        <taxon>Sordariomycetes</taxon>
        <taxon>Hypocreomycetidae</taxon>
        <taxon>Microascales</taxon>
        <taxon>Ceratocystidaceae</taxon>
        <taxon>Thielaviopsis</taxon>
    </lineage>
</organism>
<dbReference type="Gene3D" id="3.40.50.410">
    <property type="entry name" value="von Willebrand factor, type A domain"/>
    <property type="match status" value="1"/>
</dbReference>
<proteinExistence type="predicted"/>
<dbReference type="InterPro" id="IPR036465">
    <property type="entry name" value="vWFA_dom_sf"/>
</dbReference>
<accession>A0A0F4ZIV5</accession>
<sequence>MGLISRFRSMKAAKSNEASRSHGVAANASYYDASKNYAPYAASTPTYAPPPYTSASSAGIATASAAQPAAAYDINAPSNEPNPAVFITSTDDDPYAFLYSFDTVFVIDDSGSMAGLRWQQVNKILEAITPICTAHDADGIDLYFLNHRNPATATAPPGKAPGGYYGLTRAADIRRIFHAVQPRSTTPTGKRLQSILAPYQRLLAQHVAAAGMVTDDDVQPINVIVLTDGRPTDDVDGVIVAAARKLDALDAPPYQVGLQFFQVGDDAAATEHLRQLDDDLTEQGIRDIVDTVSCENNRGALSEELILKTVLGAVNRRLDRSRVGAHKK</sequence>
<keyword evidence="3" id="KW-1185">Reference proteome</keyword>
<protein>
    <recommendedName>
        <fullName evidence="1">VWFA domain-containing protein</fullName>
    </recommendedName>
</protein>
<feature type="domain" description="VWFA" evidence="1">
    <location>
        <begin position="102"/>
        <end position="310"/>
    </location>
</feature>
<evidence type="ECO:0000313" key="3">
    <source>
        <dbReference type="Proteomes" id="UP000033483"/>
    </source>
</evidence>
<dbReference type="SUPFAM" id="SSF53300">
    <property type="entry name" value="vWA-like"/>
    <property type="match status" value="1"/>
</dbReference>
<evidence type="ECO:0000259" key="1">
    <source>
        <dbReference type="PROSITE" id="PS50234"/>
    </source>
</evidence>
<comment type="caution">
    <text evidence="2">The sequence shown here is derived from an EMBL/GenBank/DDBJ whole genome shotgun (WGS) entry which is preliminary data.</text>
</comment>
<dbReference type="EMBL" id="LAEV01000677">
    <property type="protein sequence ID" value="KKA29793.1"/>
    <property type="molecule type" value="Genomic_DNA"/>
</dbReference>
<dbReference type="PANTHER" id="PTHR34706">
    <property type="entry name" value="SLR1338 PROTEIN"/>
    <property type="match status" value="1"/>
</dbReference>
<dbReference type="PROSITE" id="PS50234">
    <property type="entry name" value="VWFA"/>
    <property type="match status" value="1"/>
</dbReference>